<reference evidence="2" key="1">
    <citation type="submission" date="2017-06" db="EMBL/GenBank/DDBJ databases">
        <title>Complete Genome Sequence of Mycobacterium shigaense.</title>
        <authorList>
            <person name="Fukano H."/>
            <person name="Yoshida M."/>
            <person name="Kazumi Y."/>
            <person name="Ogura Y."/>
            <person name="Mitarai S."/>
            <person name="Hayashi T."/>
            <person name="Hoshino Y."/>
        </authorList>
    </citation>
    <scope>NUCLEOTIDE SEQUENCE [LARGE SCALE GENOMIC DNA]</scope>
    <source>
        <strain evidence="2">UN-152</strain>
    </source>
</reference>
<protein>
    <submittedName>
        <fullName evidence="1">Uncharacterized protein</fullName>
    </submittedName>
</protein>
<gene>
    <name evidence="1" type="ORF">MSG_02826</name>
</gene>
<dbReference type="RefSeq" id="WP_142404522.1">
    <property type="nucleotide sequence ID" value="NZ_AP018164.1"/>
</dbReference>
<dbReference type="EMBL" id="AP018164">
    <property type="protein sequence ID" value="BAX92970.1"/>
    <property type="molecule type" value="Genomic_DNA"/>
</dbReference>
<keyword evidence="2" id="KW-1185">Reference proteome</keyword>
<sequence>MDKYVARILEVNTSALILPMSARTGDGDGPMVRTATTIRRRSTIGADGLART</sequence>
<organism evidence="1 2">
    <name type="scientific">Mycobacterium shigaense</name>
    <dbReference type="NCBI Taxonomy" id="722731"/>
    <lineage>
        <taxon>Bacteria</taxon>
        <taxon>Bacillati</taxon>
        <taxon>Actinomycetota</taxon>
        <taxon>Actinomycetes</taxon>
        <taxon>Mycobacteriales</taxon>
        <taxon>Mycobacteriaceae</taxon>
        <taxon>Mycobacterium</taxon>
        <taxon>Mycobacterium simiae complex</taxon>
    </lineage>
</organism>
<evidence type="ECO:0000313" key="1">
    <source>
        <dbReference type="EMBL" id="BAX92970.1"/>
    </source>
</evidence>
<dbReference type="Proteomes" id="UP000217736">
    <property type="component" value="Chromosome"/>
</dbReference>
<accession>A0A1Z4EJ95</accession>
<evidence type="ECO:0000313" key="2">
    <source>
        <dbReference type="Proteomes" id="UP000217736"/>
    </source>
</evidence>
<proteinExistence type="predicted"/>
<name>A0A1Z4EJ95_9MYCO</name>
<dbReference type="AlphaFoldDB" id="A0A1Z4EJ95"/>
<dbReference type="KEGG" id="mshg:MSG_02826"/>